<proteinExistence type="predicted"/>
<accession>A0AAD7CPB3</accession>
<dbReference type="Proteomes" id="UP001221757">
    <property type="component" value="Unassembled WGS sequence"/>
</dbReference>
<name>A0AAD7CPB3_MYCRO</name>
<reference evidence="1" key="1">
    <citation type="submission" date="2023-03" db="EMBL/GenBank/DDBJ databases">
        <title>Massive genome expansion in bonnet fungi (Mycena s.s.) driven by repeated elements and novel gene families across ecological guilds.</title>
        <authorList>
            <consortium name="Lawrence Berkeley National Laboratory"/>
            <person name="Harder C.B."/>
            <person name="Miyauchi S."/>
            <person name="Viragh M."/>
            <person name="Kuo A."/>
            <person name="Thoen E."/>
            <person name="Andreopoulos B."/>
            <person name="Lu D."/>
            <person name="Skrede I."/>
            <person name="Drula E."/>
            <person name="Henrissat B."/>
            <person name="Morin E."/>
            <person name="Kohler A."/>
            <person name="Barry K."/>
            <person name="LaButti K."/>
            <person name="Morin E."/>
            <person name="Salamov A."/>
            <person name="Lipzen A."/>
            <person name="Mereny Z."/>
            <person name="Hegedus B."/>
            <person name="Baldrian P."/>
            <person name="Stursova M."/>
            <person name="Weitz H."/>
            <person name="Taylor A."/>
            <person name="Grigoriev I.V."/>
            <person name="Nagy L.G."/>
            <person name="Martin F."/>
            <person name="Kauserud H."/>
        </authorList>
    </citation>
    <scope>NUCLEOTIDE SEQUENCE</scope>
    <source>
        <strain evidence="1">CBHHK067</strain>
    </source>
</reference>
<feature type="non-terminal residue" evidence="1">
    <location>
        <position position="93"/>
    </location>
</feature>
<dbReference type="EMBL" id="JARKIE010000302">
    <property type="protein sequence ID" value="KAJ7656212.1"/>
    <property type="molecule type" value="Genomic_DNA"/>
</dbReference>
<evidence type="ECO:0000313" key="2">
    <source>
        <dbReference type="Proteomes" id="UP001221757"/>
    </source>
</evidence>
<comment type="caution">
    <text evidence="1">The sequence shown here is derived from an EMBL/GenBank/DDBJ whole genome shotgun (WGS) entry which is preliminary data.</text>
</comment>
<protein>
    <submittedName>
        <fullName evidence="1">Uncharacterized protein</fullName>
    </submittedName>
</protein>
<sequence length="93" mass="10760">IVLDNVQQYCRQRDHRIGREDVLKIGTAATAILLENCAPGAFDLQDHLYCVMRQERRELTTEALFEDIGWSYIQELTALHWVCILVTFIPQLA</sequence>
<dbReference type="AlphaFoldDB" id="A0AAD7CPB3"/>
<keyword evidence="2" id="KW-1185">Reference proteome</keyword>
<gene>
    <name evidence="1" type="ORF">B0H17DRAFT_854771</name>
</gene>
<feature type="non-terminal residue" evidence="1">
    <location>
        <position position="1"/>
    </location>
</feature>
<organism evidence="1 2">
    <name type="scientific">Mycena rosella</name>
    <name type="common">Pink bonnet</name>
    <name type="synonym">Agaricus rosellus</name>
    <dbReference type="NCBI Taxonomy" id="1033263"/>
    <lineage>
        <taxon>Eukaryota</taxon>
        <taxon>Fungi</taxon>
        <taxon>Dikarya</taxon>
        <taxon>Basidiomycota</taxon>
        <taxon>Agaricomycotina</taxon>
        <taxon>Agaricomycetes</taxon>
        <taxon>Agaricomycetidae</taxon>
        <taxon>Agaricales</taxon>
        <taxon>Marasmiineae</taxon>
        <taxon>Mycenaceae</taxon>
        <taxon>Mycena</taxon>
    </lineage>
</organism>
<evidence type="ECO:0000313" key="1">
    <source>
        <dbReference type="EMBL" id="KAJ7656212.1"/>
    </source>
</evidence>